<protein>
    <submittedName>
        <fullName evidence="2">DUF732 domain-containing protein</fullName>
    </submittedName>
</protein>
<feature type="domain" description="DUF732" evidence="1">
    <location>
        <begin position="114"/>
        <end position="181"/>
    </location>
</feature>
<evidence type="ECO:0000259" key="1">
    <source>
        <dbReference type="Pfam" id="PF05305"/>
    </source>
</evidence>
<dbReference type="Proteomes" id="UP000706122">
    <property type="component" value="Unassembled WGS sequence"/>
</dbReference>
<sequence length="189" mass="20461">MALSSDPGALDDAGVACVDALKARYPGDRSPLLRDYTTAVEGSNYATRGYVDVLAVGGMNRYRIVCTTTVSGSDYTSTVSEAEQVPYVVEPEPTYSSQPPPTRNQADVRDAEIAFRAGLVRIDFPGRDNPDLMRRAKNVCRQLDNGDSLTSVGETLRERNPDWSTRQAGQFAGIAIGAFCQEHRGLLPG</sequence>
<proteinExistence type="predicted"/>
<comment type="caution">
    <text evidence="2">The sequence shown here is derived from an EMBL/GenBank/DDBJ whole genome shotgun (WGS) entry which is preliminary data.</text>
</comment>
<evidence type="ECO:0000313" key="2">
    <source>
        <dbReference type="EMBL" id="MBM4716204.1"/>
    </source>
</evidence>
<reference evidence="2" key="1">
    <citation type="submission" date="2019-11" db="EMBL/GenBank/DDBJ databases">
        <title>Spread of Macrolides and rifampicin resistant Rhodococcus equi in clinical isolates in the USA.</title>
        <authorList>
            <person name="Alvarez-Narvaez S."/>
            <person name="Huber L."/>
            <person name="Cohen N.D."/>
            <person name="Slovis N."/>
            <person name="Greiter M."/>
            <person name="Giguere S."/>
            <person name="Hart K."/>
        </authorList>
    </citation>
    <scope>NUCLEOTIDE SEQUENCE</scope>
    <source>
        <strain evidence="2">Lh_5</strain>
    </source>
</reference>
<dbReference type="Pfam" id="PF05305">
    <property type="entry name" value="DUF732"/>
    <property type="match status" value="1"/>
</dbReference>
<evidence type="ECO:0000313" key="3">
    <source>
        <dbReference type="Proteomes" id="UP000706122"/>
    </source>
</evidence>
<dbReference type="InterPro" id="IPR007969">
    <property type="entry name" value="DUF732"/>
</dbReference>
<name>A0AAE3BCE7_RHOHA</name>
<dbReference type="EMBL" id="WUYC01000004">
    <property type="protein sequence ID" value="MBM4716204.1"/>
    <property type="molecule type" value="Genomic_DNA"/>
</dbReference>
<dbReference type="AlphaFoldDB" id="A0AAE3BCE7"/>
<gene>
    <name evidence="2" type="ORF">GS551_18770</name>
</gene>
<accession>A0AAE3BCE7</accession>
<organism evidence="2 3">
    <name type="scientific">Rhodococcus hoagii</name>
    <name type="common">Corynebacterium equii</name>
    <dbReference type="NCBI Taxonomy" id="43767"/>
    <lineage>
        <taxon>Bacteria</taxon>
        <taxon>Bacillati</taxon>
        <taxon>Actinomycetota</taxon>
        <taxon>Actinomycetes</taxon>
        <taxon>Mycobacteriales</taxon>
        <taxon>Nocardiaceae</taxon>
        <taxon>Prescottella</taxon>
    </lineage>
</organism>